<feature type="transmembrane region" description="Helical" evidence="5">
    <location>
        <begin position="107"/>
        <end position="123"/>
    </location>
</feature>
<feature type="transmembrane region" description="Helical" evidence="5">
    <location>
        <begin position="9"/>
        <end position="28"/>
    </location>
</feature>
<reference evidence="6" key="1">
    <citation type="submission" date="2021-03" db="EMBL/GenBank/DDBJ databases">
        <authorList>
            <person name="Jaffe A."/>
        </authorList>
    </citation>
    <scope>NUCLEOTIDE SEQUENCE</scope>
    <source>
        <strain evidence="6">RIFCSPLOWO2_01_FULL_AR10_48_17</strain>
    </source>
</reference>
<evidence type="ECO:0008006" key="8">
    <source>
        <dbReference type="Google" id="ProtNLM"/>
    </source>
</evidence>
<evidence type="ECO:0000256" key="2">
    <source>
        <dbReference type="ARBA" id="ARBA00022692"/>
    </source>
</evidence>
<feature type="transmembrane region" description="Helical" evidence="5">
    <location>
        <begin position="48"/>
        <end position="69"/>
    </location>
</feature>
<accession>A0A8T4LEX4</accession>
<dbReference type="GO" id="GO:0012505">
    <property type="term" value="C:endomembrane system"/>
    <property type="evidence" value="ECO:0007669"/>
    <property type="project" value="UniProtKB-SubCell"/>
</dbReference>
<keyword evidence="4 5" id="KW-0472">Membrane</keyword>
<keyword evidence="3 5" id="KW-1133">Transmembrane helix</keyword>
<dbReference type="Proteomes" id="UP000675968">
    <property type="component" value="Unassembled WGS sequence"/>
</dbReference>
<evidence type="ECO:0000256" key="5">
    <source>
        <dbReference type="SAM" id="Phobius"/>
    </source>
</evidence>
<dbReference type="SMART" id="SM00730">
    <property type="entry name" value="PSN"/>
    <property type="match status" value="1"/>
</dbReference>
<dbReference type="EMBL" id="JAGVWC010000010">
    <property type="protein sequence ID" value="MBS3061845.1"/>
    <property type="molecule type" value="Genomic_DNA"/>
</dbReference>
<organism evidence="6 7">
    <name type="scientific">Candidatus Iainarchaeum sp</name>
    <dbReference type="NCBI Taxonomy" id="3101447"/>
    <lineage>
        <taxon>Archaea</taxon>
        <taxon>Candidatus Iainarchaeota</taxon>
        <taxon>Candidatus Iainarchaeia</taxon>
        <taxon>Candidatus Iainarchaeales</taxon>
        <taxon>Candidatus Iainarchaeaceae</taxon>
        <taxon>Candidatus Iainarchaeum</taxon>
    </lineage>
</organism>
<evidence type="ECO:0000313" key="7">
    <source>
        <dbReference type="Proteomes" id="UP000675968"/>
    </source>
</evidence>
<evidence type="ECO:0000256" key="3">
    <source>
        <dbReference type="ARBA" id="ARBA00022989"/>
    </source>
</evidence>
<evidence type="ECO:0000256" key="4">
    <source>
        <dbReference type="ARBA" id="ARBA00023136"/>
    </source>
</evidence>
<reference evidence="6" key="2">
    <citation type="submission" date="2021-05" db="EMBL/GenBank/DDBJ databases">
        <title>Protein family content uncovers lineage relationships and bacterial pathway maintenance mechanisms in DPANN archaea.</title>
        <authorList>
            <person name="Castelle C.J."/>
            <person name="Meheust R."/>
            <person name="Jaffe A.L."/>
            <person name="Seitz K."/>
            <person name="Gong X."/>
            <person name="Baker B.J."/>
            <person name="Banfield J.F."/>
        </authorList>
    </citation>
    <scope>NUCLEOTIDE SEQUENCE</scope>
    <source>
        <strain evidence="6">RIFCSPLOWO2_01_FULL_AR10_48_17</strain>
    </source>
</reference>
<dbReference type="Pfam" id="PF06550">
    <property type="entry name" value="SPP"/>
    <property type="match status" value="1"/>
</dbReference>
<dbReference type="InterPro" id="IPR010545">
    <property type="entry name" value="SPP"/>
</dbReference>
<sequence length="281" mass="31282">MNQKLLSQFIVIFLVTNLLGLLVASTFIRENISVPIVNPDRESYENPLGLFLYILISTAVLLAVIKLLPKRTFLLFKILEGFAIFFMIPIVLWAVLSLFFKPQEFELALQPLALLVVILRNTLPEHLLLRNIITLFLAAGIGVFIGTGIGTIPIIAFLVAMSVYDYIAVFKTKHMMTLAKAVTEKNLSFTFGMPTPEHQFELGTGDLVIPLAFAVSVLNEYVVQLGSPHYWIAPLVILLFSFIGLVITLWQSSQKIGHALPALPLQSVLMILAYAGLRLFL</sequence>
<feature type="transmembrane region" description="Helical" evidence="5">
    <location>
        <begin position="135"/>
        <end position="164"/>
    </location>
</feature>
<protein>
    <recommendedName>
        <fullName evidence="8">Signal-peptide peptidase, presenilin aspartyl protease</fullName>
    </recommendedName>
</protein>
<dbReference type="InterPro" id="IPR006639">
    <property type="entry name" value="Preselin/SPP"/>
</dbReference>
<comment type="subcellular location">
    <subcellularLocation>
        <location evidence="1">Endomembrane system</location>
        <topology evidence="1">Multi-pass membrane protein</topology>
    </subcellularLocation>
</comment>
<feature type="transmembrane region" description="Helical" evidence="5">
    <location>
        <begin position="81"/>
        <end position="101"/>
    </location>
</feature>
<comment type="caution">
    <text evidence="6">The sequence shown here is derived from an EMBL/GenBank/DDBJ whole genome shotgun (WGS) entry which is preliminary data.</text>
</comment>
<feature type="transmembrane region" description="Helical" evidence="5">
    <location>
        <begin position="262"/>
        <end position="280"/>
    </location>
</feature>
<dbReference type="AlphaFoldDB" id="A0A8T4LEX4"/>
<dbReference type="GO" id="GO:0016020">
    <property type="term" value="C:membrane"/>
    <property type="evidence" value="ECO:0007669"/>
    <property type="project" value="InterPro"/>
</dbReference>
<evidence type="ECO:0000313" key="6">
    <source>
        <dbReference type="EMBL" id="MBS3061845.1"/>
    </source>
</evidence>
<evidence type="ECO:0000256" key="1">
    <source>
        <dbReference type="ARBA" id="ARBA00004127"/>
    </source>
</evidence>
<feature type="transmembrane region" description="Helical" evidence="5">
    <location>
        <begin position="230"/>
        <end position="250"/>
    </location>
</feature>
<proteinExistence type="predicted"/>
<keyword evidence="2 5" id="KW-0812">Transmembrane</keyword>
<gene>
    <name evidence="6" type="ORF">J4215_04665</name>
</gene>
<dbReference type="GO" id="GO:0042500">
    <property type="term" value="F:aspartic endopeptidase activity, intramembrane cleaving"/>
    <property type="evidence" value="ECO:0007669"/>
    <property type="project" value="InterPro"/>
</dbReference>
<name>A0A8T4LEX4_9ARCH</name>